<gene>
    <name evidence="5" type="ORF">KMZ68_06085</name>
</gene>
<dbReference type="InterPro" id="IPR042099">
    <property type="entry name" value="ANL_N_sf"/>
</dbReference>
<feature type="domain" description="AMP-dependent synthetase/ligase" evidence="3">
    <location>
        <begin position="10"/>
        <end position="334"/>
    </location>
</feature>
<dbReference type="SUPFAM" id="SSF56801">
    <property type="entry name" value="Acetyl-CoA synthetase-like"/>
    <property type="match status" value="1"/>
</dbReference>
<accession>A0A975NQJ8</accession>
<dbReference type="AlphaFoldDB" id="A0A975NQJ8"/>
<dbReference type="GO" id="GO:0006631">
    <property type="term" value="P:fatty acid metabolic process"/>
    <property type="evidence" value="ECO:0007669"/>
    <property type="project" value="TreeGrafter"/>
</dbReference>
<evidence type="ECO:0000313" key="6">
    <source>
        <dbReference type="Proteomes" id="UP000680805"/>
    </source>
</evidence>
<proteinExistence type="inferred from homology"/>
<dbReference type="Pfam" id="PF00501">
    <property type="entry name" value="AMP-binding"/>
    <property type="match status" value="1"/>
</dbReference>
<sequence length="473" mass="50863">MGFVDTLLYHARVEPERPAVVLVDRVVTYGMLARVLRAIEIRLAQAELAKGDVVGIRVGNPTRHLAMLIALQRSGLVSVALGDDVSVTAALPLKAIASERIEPPRPGVKQFLVTDDWFAGGADMATPRPPVFDDDDECCIMMSSGTTGRPKPVWLSPGVLEQWISQLTMSMAGGNFEIVMCGMSVAGAWGYAVALTALWGGKTLLLSDVARETLHMISLYRAEYLVCSGHQLRMLVECQNEHFVPCGSLRHIEVGGSLLTSELVATARAKLGGRIISEYGTTEAGQIARSPVDRLPAVEGAVGQVLPWATIEALDGAGRALPQGHEGILRLRSTAQGRWEDIGHRNASDAGERWFYPGDVGFVRPDGCLVITGRVGDLINIGGVKIAPDRIEQVLLAHPQVKDAGVTSFAGAGGLEEVRAAVVLREPVESEELIAFCAARLIDGTPRLIRTVDEIPRNVGGKIVRERVRDLLT</sequence>
<evidence type="ECO:0000259" key="3">
    <source>
        <dbReference type="Pfam" id="PF00501"/>
    </source>
</evidence>
<name>A0A975NQJ8_9BRAD</name>
<comment type="similarity">
    <text evidence="1">Belongs to the ATP-dependent AMP-binding enzyme family.</text>
</comment>
<dbReference type="InterPro" id="IPR045851">
    <property type="entry name" value="AMP-bd_C_sf"/>
</dbReference>
<dbReference type="RefSeq" id="WP_215614941.1">
    <property type="nucleotide sequence ID" value="NZ_CP076135.1"/>
</dbReference>
<dbReference type="InterPro" id="IPR020845">
    <property type="entry name" value="AMP-binding_CS"/>
</dbReference>
<dbReference type="Proteomes" id="UP000680805">
    <property type="component" value="Chromosome"/>
</dbReference>
<dbReference type="Pfam" id="PF13193">
    <property type="entry name" value="AMP-binding_C"/>
    <property type="match status" value="1"/>
</dbReference>
<dbReference type="GO" id="GO:0031956">
    <property type="term" value="F:medium-chain fatty acid-CoA ligase activity"/>
    <property type="evidence" value="ECO:0007669"/>
    <property type="project" value="TreeGrafter"/>
</dbReference>
<dbReference type="InterPro" id="IPR000873">
    <property type="entry name" value="AMP-dep_synth/lig_dom"/>
</dbReference>
<dbReference type="PANTHER" id="PTHR43201:SF5">
    <property type="entry name" value="MEDIUM-CHAIN ACYL-COA LIGASE ACSF2, MITOCHONDRIAL"/>
    <property type="match status" value="1"/>
</dbReference>
<evidence type="ECO:0000259" key="4">
    <source>
        <dbReference type="Pfam" id="PF13193"/>
    </source>
</evidence>
<dbReference type="EMBL" id="CP076135">
    <property type="protein sequence ID" value="QWG19417.1"/>
    <property type="molecule type" value="Genomic_DNA"/>
</dbReference>
<feature type="domain" description="AMP-binding enzyme C-terminal" evidence="4">
    <location>
        <begin position="391"/>
        <end position="462"/>
    </location>
</feature>
<dbReference type="PROSITE" id="PS00455">
    <property type="entry name" value="AMP_BINDING"/>
    <property type="match status" value="1"/>
</dbReference>
<dbReference type="Gene3D" id="3.40.50.12780">
    <property type="entry name" value="N-terminal domain of ligase-like"/>
    <property type="match status" value="1"/>
</dbReference>
<dbReference type="Gene3D" id="3.30.300.30">
    <property type="match status" value="1"/>
</dbReference>
<dbReference type="PANTHER" id="PTHR43201">
    <property type="entry name" value="ACYL-COA SYNTHETASE"/>
    <property type="match status" value="1"/>
</dbReference>
<evidence type="ECO:0000313" key="5">
    <source>
        <dbReference type="EMBL" id="QWG19417.1"/>
    </source>
</evidence>
<dbReference type="InterPro" id="IPR025110">
    <property type="entry name" value="AMP-bd_C"/>
</dbReference>
<dbReference type="KEGG" id="bsei:KMZ68_06085"/>
<evidence type="ECO:0000256" key="1">
    <source>
        <dbReference type="ARBA" id="ARBA00006432"/>
    </source>
</evidence>
<reference evidence="5" key="1">
    <citation type="submission" date="2021-06" db="EMBL/GenBank/DDBJ databases">
        <title>Bradyrhizobium sp. S2-11-2 Genome sequencing.</title>
        <authorList>
            <person name="Jin L."/>
        </authorList>
    </citation>
    <scope>NUCLEOTIDE SEQUENCE</scope>
    <source>
        <strain evidence="5">S2-11-2</strain>
    </source>
</reference>
<dbReference type="CDD" id="cd04433">
    <property type="entry name" value="AFD_class_I"/>
    <property type="match status" value="1"/>
</dbReference>
<evidence type="ECO:0000256" key="2">
    <source>
        <dbReference type="ARBA" id="ARBA00022598"/>
    </source>
</evidence>
<protein>
    <submittedName>
        <fullName evidence="5">Acyl--CoA ligase</fullName>
    </submittedName>
</protein>
<keyword evidence="2 5" id="KW-0436">Ligase</keyword>
<organism evidence="5 6">
    <name type="scientific">Bradyrhizobium sediminis</name>
    <dbReference type="NCBI Taxonomy" id="2840469"/>
    <lineage>
        <taxon>Bacteria</taxon>
        <taxon>Pseudomonadati</taxon>
        <taxon>Pseudomonadota</taxon>
        <taxon>Alphaproteobacteria</taxon>
        <taxon>Hyphomicrobiales</taxon>
        <taxon>Nitrobacteraceae</taxon>
        <taxon>Bradyrhizobium</taxon>
    </lineage>
</organism>